<gene>
    <name evidence="1" type="ORF">SDC9_180603</name>
</gene>
<organism evidence="1">
    <name type="scientific">bioreactor metagenome</name>
    <dbReference type="NCBI Taxonomy" id="1076179"/>
    <lineage>
        <taxon>unclassified sequences</taxon>
        <taxon>metagenomes</taxon>
        <taxon>ecological metagenomes</taxon>
    </lineage>
</organism>
<accession>A0A645H344</accession>
<evidence type="ECO:0000313" key="1">
    <source>
        <dbReference type="EMBL" id="MPN33120.1"/>
    </source>
</evidence>
<protein>
    <submittedName>
        <fullName evidence="1">Uncharacterized protein</fullName>
    </submittedName>
</protein>
<dbReference type="AlphaFoldDB" id="A0A645H344"/>
<reference evidence="1" key="1">
    <citation type="submission" date="2019-08" db="EMBL/GenBank/DDBJ databases">
        <authorList>
            <person name="Kucharzyk K."/>
            <person name="Murdoch R.W."/>
            <person name="Higgins S."/>
            <person name="Loffler F."/>
        </authorList>
    </citation>
    <scope>NUCLEOTIDE SEQUENCE</scope>
</reference>
<proteinExistence type="predicted"/>
<comment type="caution">
    <text evidence="1">The sequence shown here is derived from an EMBL/GenBank/DDBJ whole genome shotgun (WGS) entry which is preliminary data.</text>
</comment>
<name>A0A645H344_9ZZZZ</name>
<dbReference type="EMBL" id="VSSQ01085473">
    <property type="protein sequence ID" value="MPN33120.1"/>
    <property type="molecule type" value="Genomic_DNA"/>
</dbReference>
<sequence>MFTPSILQAFHILNRSNSLDQGVAHQPCKGNIVHDHWNGNTFGDVLIIVEYIITIELKVEGGY</sequence>